<evidence type="ECO:0000313" key="4">
    <source>
        <dbReference type="EMBL" id="WCO02202.1"/>
    </source>
</evidence>
<reference evidence="4 5" key="1">
    <citation type="submission" date="2023-01" db="EMBL/GenBank/DDBJ databases">
        <title>Psychroserpens ponticola sp. nov., isolated from seawater.</title>
        <authorList>
            <person name="Kristyanto S."/>
            <person name="Jung J."/>
            <person name="Kim J.M."/>
            <person name="Jeon C.O."/>
        </authorList>
    </citation>
    <scope>NUCLEOTIDE SEQUENCE [LARGE SCALE GENOMIC DNA]</scope>
    <source>
        <strain evidence="4 5">MSW6</strain>
    </source>
</reference>
<feature type="signal peptide" evidence="2">
    <location>
        <begin position="1"/>
        <end position="20"/>
    </location>
</feature>
<evidence type="ECO:0000256" key="2">
    <source>
        <dbReference type="SAM" id="SignalP"/>
    </source>
</evidence>
<keyword evidence="1 2" id="KW-0732">Signal</keyword>
<dbReference type="InterPro" id="IPR056600">
    <property type="entry name" value="GBD_T9SS_assoc"/>
</dbReference>
<dbReference type="NCBIfam" id="TIGR04183">
    <property type="entry name" value="Por_Secre_tail"/>
    <property type="match status" value="1"/>
</dbReference>
<dbReference type="Proteomes" id="UP001202717">
    <property type="component" value="Chromosome"/>
</dbReference>
<proteinExistence type="predicted"/>
<evidence type="ECO:0000313" key="5">
    <source>
        <dbReference type="Proteomes" id="UP001202717"/>
    </source>
</evidence>
<evidence type="ECO:0000259" key="3">
    <source>
        <dbReference type="Pfam" id="PF23759"/>
    </source>
</evidence>
<dbReference type="Gene3D" id="2.60.120.380">
    <property type="match status" value="1"/>
</dbReference>
<keyword evidence="5" id="KW-1185">Reference proteome</keyword>
<dbReference type="EMBL" id="CP116221">
    <property type="protein sequence ID" value="WCO02202.1"/>
    <property type="molecule type" value="Genomic_DNA"/>
</dbReference>
<organism evidence="4 5">
    <name type="scientific">Psychroserpens ponticola</name>
    <dbReference type="NCBI Taxonomy" id="2932268"/>
    <lineage>
        <taxon>Bacteria</taxon>
        <taxon>Pseudomonadati</taxon>
        <taxon>Bacteroidota</taxon>
        <taxon>Flavobacteriia</taxon>
        <taxon>Flavobacteriales</taxon>
        <taxon>Flavobacteriaceae</taxon>
        <taxon>Psychroserpens</taxon>
    </lineage>
</organism>
<feature type="chain" id="PRO_5046289947" evidence="2">
    <location>
        <begin position="21"/>
        <end position="1532"/>
    </location>
</feature>
<name>A0ABY7RYQ0_9FLAO</name>
<sequence>MIKKLLLILLLIITPISALAQDPDDDCGAATVPLALIPGGTYSTGLQSTLGHGNDYSNAIMCIGGSPAYGAQEDAVYLINVTVAGNYTFEFTNAGNNWKSLSVHSACAPTNGNCVGAFYTNASNTGTAATGAPLVVNLPVGSYYIVIDAASIGDPYAEYVLEITSPIANDDPCGAISLTVNPDYSCTNTSPGTVENATDSGIGPAACGGTEDDDVWFSFVATGTSHTVDLINVAGSTIDLYHALYGGFIAPDCSVAVGDNFGCSDFNSSILTGLTSGETYFIQVFTWTGTTGQDTTFDICIGTPPPPPSNDNPCNAEVLSVNTPCSYSTFTTDSATATGGVPNPGCASYNGGDVWFSATVPAGGSIIIDTNDIDFTDSGMALYQGPCNSLTFIECDDDGSANANMSSISASGLTPGSTVFIRVWVYGNNNISGNFGICVSEPPPPPTNTDCASADDMTCGQSISATTNGVTGSSAHGSGCTMSDYGVWYHFVGDGNITTIDVTPSGGYDTELAVMQGSCGSLTNIDCDDAFGTDSYTFTTTNLTDYYVYVAHYGSGSTTTGDFTISLTCTPPNCTVGPGTGTSSLGLPNLMALDTNGNNPTTTSCGAVATVDIEATYLQLGDPSAYNVASIPYNPPYQFDCLANQFSTFNDDTWSPVVPMNFDFCFYDNAAINAFSQLQVTANGVISFDSFTPGDNCGYINDWNVPNAINSDGIYGTEFYGRSIYGVHHDIDPSQGGEVGYETITLDTGERAFIMSWHDIPMFSDNSILYTGMMVLYEHSNVIDVYIEEKNIDDNDVLPWNDGNATVAIQNDASTGLAAPNRNSLNNNWNATQEAWRFTPSGGGLGSISNLTWYEGSATANGNTTTGLTSIGSTDVIAVAPTSDTTYTAEIIYTFCDGTTLSRFEEILVQISSTKIWNGSVNTDWFVNANWTPSGFPTAADCVIIPVTANDPIISDDTHGDGLNLTIYADATLTLKTNSSGNNFASSLTIQDYIDIQGVGINAGNLIVEDDASLIQVFDISTPTTLPTAINTGNIELYRNTADIRPTDYVYWSSPIESHDVSTIYGANTPSYIYEWVPTTGTVGNGPGPDFVPICYGYWNPLPSGGAMNAGKGYIVRAPTNQPAGLNPATSLFTGVPNNGVITEPIFSGENTSLTSYFYNPYGVDLIEVTRFDDNWNLLGNPYPSALDALSFLTHPDNALIEGAVHIWTHGIQIGNNGDSFYDDFAYTYSVNDYTTFNHSGTNVYNDQSFGGKIASGQGFFVLALNDDEDGSNTVTFNNSMRDRSHSNTVFYRTTNEDEATSSIERNRIWLNLIDQNESTSSIMVGYIEGATQEKDRLFDAFTREVNELNIYSKIGNQRMIIQGRALPFNENDQIPLGTVIPSAGEYTIAISNVDGLFLNDNQPIYLEDTLTGIIHDLRAAPYTFSESEAIDYEHRFILRYTNEALSINELEYETDLTIIAPKGDFIKVYSERSMIESVIVYDLLGRILFDVNSINETTFILNNHNLSSGAYIVKATLTNGQTKAQKIVLKD</sequence>
<protein>
    <submittedName>
        <fullName evidence="4">T9SS sorting signal type C domain-containing protein</fullName>
    </submittedName>
</protein>
<dbReference type="InterPro" id="IPR026444">
    <property type="entry name" value="Secre_tail"/>
</dbReference>
<dbReference type="Pfam" id="PF23759">
    <property type="entry name" value="GBD_T9SS_assoc"/>
    <property type="match status" value="1"/>
</dbReference>
<accession>A0ABY7RYQ0</accession>
<dbReference type="RefSeq" id="WP_249995053.1">
    <property type="nucleotide sequence ID" value="NZ_CP116221.1"/>
</dbReference>
<dbReference type="NCBIfam" id="NF033708">
    <property type="entry name" value="T9SS_Cterm_ChiA"/>
    <property type="match status" value="1"/>
</dbReference>
<feature type="domain" description="T9SS-like galactose binding" evidence="3">
    <location>
        <begin position="310"/>
        <end position="423"/>
    </location>
</feature>
<gene>
    <name evidence="4" type="ORF">MUN68_001635</name>
</gene>
<evidence type="ECO:0000256" key="1">
    <source>
        <dbReference type="ARBA" id="ARBA00022729"/>
    </source>
</evidence>